<dbReference type="AlphaFoldDB" id="A0A022R9W8"/>
<proteinExistence type="predicted"/>
<organism evidence="1 2">
    <name type="scientific">Erythranthe guttata</name>
    <name type="common">Yellow monkey flower</name>
    <name type="synonym">Mimulus guttatus</name>
    <dbReference type="NCBI Taxonomy" id="4155"/>
    <lineage>
        <taxon>Eukaryota</taxon>
        <taxon>Viridiplantae</taxon>
        <taxon>Streptophyta</taxon>
        <taxon>Embryophyta</taxon>
        <taxon>Tracheophyta</taxon>
        <taxon>Spermatophyta</taxon>
        <taxon>Magnoliopsida</taxon>
        <taxon>eudicotyledons</taxon>
        <taxon>Gunneridae</taxon>
        <taxon>Pentapetalae</taxon>
        <taxon>asterids</taxon>
        <taxon>lamiids</taxon>
        <taxon>Lamiales</taxon>
        <taxon>Phrymaceae</taxon>
        <taxon>Erythranthe</taxon>
    </lineage>
</organism>
<evidence type="ECO:0000313" key="1">
    <source>
        <dbReference type="EMBL" id="EYU36518.1"/>
    </source>
</evidence>
<keyword evidence="2" id="KW-1185">Reference proteome</keyword>
<accession>A0A022R9W8</accession>
<sequence>MLPSRKRRKPINIFNYEGKQSKIYQNLYHSGDRLSMNDDLAMDNTDIIEKVKRLKQEWLQNKLPTQFVFGIRQRKLVLQKLNRVS</sequence>
<reference evidence="1 2" key="1">
    <citation type="journal article" date="2013" name="Proc. Natl. Acad. Sci. U.S.A.">
        <title>Fine-scale variation in meiotic recombination in Mimulus inferred from population shotgun sequencing.</title>
        <authorList>
            <person name="Hellsten U."/>
            <person name="Wright K.M."/>
            <person name="Jenkins J."/>
            <person name="Shu S."/>
            <person name="Yuan Y."/>
            <person name="Wessler S.R."/>
            <person name="Schmutz J."/>
            <person name="Willis J.H."/>
            <person name="Rokhsar D.S."/>
        </authorList>
    </citation>
    <scope>NUCLEOTIDE SEQUENCE [LARGE SCALE GENOMIC DNA]</scope>
    <source>
        <strain evidence="2">cv. DUN x IM62</strain>
    </source>
</reference>
<evidence type="ECO:0000313" key="2">
    <source>
        <dbReference type="Proteomes" id="UP000030748"/>
    </source>
</evidence>
<dbReference type="Proteomes" id="UP000030748">
    <property type="component" value="Unassembled WGS sequence"/>
</dbReference>
<name>A0A022R9W8_ERYGU</name>
<gene>
    <name evidence="1" type="ORF">MIMGU_mgv1a017268mg</name>
</gene>
<protein>
    <submittedName>
        <fullName evidence="1">Uncharacterized protein</fullName>
    </submittedName>
</protein>
<dbReference type="EMBL" id="KI630592">
    <property type="protein sequence ID" value="EYU36518.1"/>
    <property type="molecule type" value="Genomic_DNA"/>
</dbReference>